<protein>
    <submittedName>
        <fullName evidence="1">Uncharacterized protein</fullName>
    </submittedName>
</protein>
<accession>A0A0D2DGX0</accession>
<organism evidence="1 2">
    <name type="scientific">Exophiala oligosperma</name>
    <dbReference type="NCBI Taxonomy" id="215243"/>
    <lineage>
        <taxon>Eukaryota</taxon>
        <taxon>Fungi</taxon>
        <taxon>Dikarya</taxon>
        <taxon>Ascomycota</taxon>
        <taxon>Pezizomycotina</taxon>
        <taxon>Eurotiomycetes</taxon>
        <taxon>Chaetothyriomycetidae</taxon>
        <taxon>Chaetothyriales</taxon>
        <taxon>Herpotrichiellaceae</taxon>
        <taxon>Exophiala</taxon>
    </lineage>
</organism>
<dbReference type="RefSeq" id="XP_016261871.1">
    <property type="nucleotide sequence ID" value="XM_016408391.1"/>
</dbReference>
<dbReference type="EMBL" id="KN847337">
    <property type="protein sequence ID" value="KIW41655.1"/>
    <property type="molecule type" value="Genomic_DNA"/>
</dbReference>
<dbReference type="AlphaFoldDB" id="A0A0D2DGX0"/>
<dbReference type="VEuPathDB" id="FungiDB:PV06_07192"/>
<proteinExistence type="predicted"/>
<gene>
    <name evidence="1" type="ORF">PV06_07192</name>
</gene>
<evidence type="ECO:0000313" key="2">
    <source>
        <dbReference type="Proteomes" id="UP000053342"/>
    </source>
</evidence>
<reference evidence="1 2" key="1">
    <citation type="submission" date="2015-01" db="EMBL/GenBank/DDBJ databases">
        <title>The Genome Sequence of Exophiala oligosperma CBS72588.</title>
        <authorList>
            <consortium name="The Broad Institute Genomics Platform"/>
            <person name="Cuomo C."/>
            <person name="de Hoog S."/>
            <person name="Gorbushina A."/>
            <person name="Stielow B."/>
            <person name="Teixiera M."/>
            <person name="Abouelleil A."/>
            <person name="Chapman S.B."/>
            <person name="Priest M."/>
            <person name="Young S.K."/>
            <person name="Wortman J."/>
            <person name="Nusbaum C."/>
            <person name="Birren B."/>
        </authorList>
    </citation>
    <scope>NUCLEOTIDE SEQUENCE [LARGE SCALE GENOMIC DNA]</scope>
    <source>
        <strain evidence="1 2">CBS 72588</strain>
    </source>
</reference>
<name>A0A0D2DGX0_9EURO</name>
<sequence>MYSSSRHSPACALASLSASAPASLSVGGARASILMSSFGSTKAGISDDGEARTLLSVTALGPSLEDVQDLLATEPKIITSLRASWARPLPPSVSFLFSRSTLSVRIRRQVLHDCATPTTSIIPTKTTKTITVNRSIVLLPAATLLSRLEMLLMLLQSRK</sequence>
<keyword evidence="2" id="KW-1185">Reference proteome</keyword>
<dbReference type="HOGENOM" id="CLU_1660775_0_0_1"/>
<dbReference type="Proteomes" id="UP000053342">
    <property type="component" value="Unassembled WGS sequence"/>
</dbReference>
<dbReference type="GeneID" id="27359266"/>
<evidence type="ECO:0000313" key="1">
    <source>
        <dbReference type="EMBL" id="KIW41655.1"/>
    </source>
</evidence>